<dbReference type="EMBL" id="QAOT01000022">
    <property type="protein sequence ID" value="PTR13382.1"/>
    <property type="molecule type" value="Genomic_DNA"/>
</dbReference>
<dbReference type="Pfam" id="PF01590">
    <property type="entry name" value="GAF"/>
    <property type="match status" value="1"/>
</dbReference>
<accession>A0A2T5JT84</accession>
<organism evidence="3 4">
    <name type="scientific">Cereibacter azotoformans</name>
    <dbReference type="NCBI Taxonomy" id="43057"/>
    <lineage>
        <taxon>Bacteria</taxon>
        <taxon>Pseudomonadati</taxon>
        <taxon>Pseudomonadota</taxon>
        <taxon>Alphaproteobacteria</taxon>
        <taxon>Rhodobacterales</taxon>
        <taxon>Paracoccaceae</taxon>
        <taxon>Cereibacter</taxon>
    </lineage>
</organism>
<reference evidence="3 4" key="1">
    <citation type="submission" date="2018-04" db="EMBL/GenBank/DDBJ databases">
        <title>Genomic Encyclopedia of Type Strains, Phase III (KMG-III): the genomes of soil and plant-associated and newly described type strains.</title>
        <authorList>
            <person name="Whitman W."/>
        </authorList>
    </citation>
    <scope>NUCLEOTIDE SEQUENCE [LARGE SCALE GENOMIC DNA]</scope>
    <source>
        <strain evidence="3 4">KA25</strain>
    </source>
</reference>
<gene>
    <name evidence="3" type="ORF">C8J28_12212</name>
</gene>
<dbReference type="SUPFAM" id="SSF55073">
    <property type="entry name" value="Nucleotide cyclase"/>
    <property type="match status" value="1"/>
</dbReference>
<dbReference type="InterPro" id="IPR050469">
    <property type="entry name" value="Diguanylate_Cyclase"/>
</dbReference>
<dbReference type="PROSITE" id="PS50887">
    <property type="entry name" value="GGDEF"/>
    <property type="match status" value="1"/>
</dbReference>
<dbReference type="EC" id="2.7.7.65" evidence="1"/>
<dbReference type="GO" id="GO:0043709">
    <property type="term" value="P:cell adhesion involved in single-species biofilm formation"/>
    <property type="evidence" value="ECO:0007669"/>
    <property type="project" value="TreeGrafter"/>
</dbReference>
<dbReference type="SUPFAM" id="SSF55781">
    <property type="entry name" value="GAF domain-like"/>
    <property type="match status" value="1"/>
</dbReference>
<name>A0A2T5JT84_9RHOB</name>
<dbReference type="GO" id="GO:1902201">
    <property type="term" value="P:negative regulation of bacterial-type flagellum-dependent cell motility"/>
    <property type="evidence" value="ECO:0007669"/>
    <property type="project" value="TreeGrafter"/>
</dbReference>
<feature type="domain" description="GGDEF" evidence="2">
    <location>
        <begin position="201"/>
        <end position="333"/>
    </location>
</feature>
<dbReference type="OrthoDB" id="9812260at2"/>
<dbReference type="InterPro" id="IPR043128">
    <property type="entry name" value="Rev_trsase/Diguanyl_cyclase"/>
</dbReference>
<dbReference type="InterPro" id="IPR003018">
    <property type="entry name" value="GAF"/>
</dbReference>
<dbReference type="Gene3D" id="3.30.450.40">
    <property type="match status" value="1"/>
</dbReference>
<comment type="caution">
    <text evidence="3">The sequence shown here is derived from an EMBL/GenBank/DDBJ whole genome shotgun (WGS) entry which is preliminary data.</text>
</comment>
<dbReference type="InterPro" id="IPR000160">
    <property type="entry name" value="GGDEF_dom"/>
</dbReference>
<dbReference type="SMART" id="SM00065">
    <property type="entry name" value="GAF"/>
    <property type="match status" value="1"/>
</dbReference>
<dbReference type="SMART" id="SM00267">
    <property type="entry name" value="GGDEF"/>
    <property type="match status" value="1"/>
</dbReference>
<dbReference type="PANTHER" id="PTHR45138">
    <property type="entry name" value="REGULATORY COMPONENTS OF SENSORY TRANSDUCTION SYSTEM"/>
    <property type="match status" value="1"/>
</dbReference>
<evidence type="ECO:0000259" key="2">
    <source>
        <dbReference type="PROSITE" id="PS50887"/>
    </source>
</evidence>
<sequence>MQPGSITCRSRPPVDKEVQRIAALRQYQILDTLPEGEFDTITQTVQSVFDMPMVAISFVDTHRQWFKSEIGLGMRETERTGSFCTHVIEGQDPMAIPDALEDPRFRTSLLVSDAPYIRSYLGAPLASPDGHNLGAICVMDHVPREFSLREQEVLARFAHLIMERLELRRSVAEDALTGACMRRAFEERFATAMRQRRNANSELTLVLFDIDDFKAFNDTYGHPAGDRVLRSVGRCTRSTIRRSDIFGRVGGDEFAIVLPGTSLAEAEPLMERLRRRLAAIRLAEAPHVAVTASFGLAAVLDPDATPRSLMKSADEALYAAKAHGKNVISFPDP</sequence>
<evidence type="ECO:0000256" key="1">
    <source>
        <dbReference type="ARBA" id="ARBA00012528"/>
    </source>
</evidence>
<dbReference type="Pfam" id="PF00990">
    <property type="entry name" value="GGDEF"/>
    <property type="match status" value="1"/>
</dbReference>
<dbReference type="NCBIfam" id="TIGR00254">
    <property type="entry name" value="GGDEF"/>
    <property type="match status" value="1"/>
</dbReference>
<evidence type="ECO:0000313" key="3">
    <source>
        <dbReference type="EMBL" id="PTR13382.1"/>
    </source>
</evidence>
<dbReference type="CDD" id="cd01949">
    <property type="entry name" value="GGDEF"/>
    <property type="match status" value="1"/>
</dbReference>
<dbReference type="FunFam" id="3.30.70.270:FF:000001">
    <property type="entry name" value="Diguanylate cyclase domain protein"/>
    <property type="match status" value="1"/>
</dbReference>
<keyword evidence="4" id="KW-1185">Reference proteome</keyword>
<dbReference type="GO" id="GO:0052621">
    <property type="term" value="F:diguanylate cyclase activity"/>
    <property type="evidence" value="ECO:0007669"/>
    <property type="project" value="UniProtKB-EC"/>
</dbReference>
<dbReference type="AlphaFoldDB" id="A0A2T5JT84"/>
<dbReference type="Proteomes" id="UP000244060">
    <property type="component" value="Unassembled WGS sequence"/>
</dbReference>
<dbReference type="Gene3D" id="3.30.70.270">
    <property type="match status" value="1"/>
</dbReference>
<dbReference type="InterPro" id="IPR029016">
    <property type="entry name" value="GAF-like_dom_sf"/>
</dbReference>
<proteinExistence type="predicted"/>
<evidence type="ECO:0000313" key="4">
    <source>
        <dbReference type="Proteomes" id="UP000244060"/>
    </source>
</evidence>
<dbReference type="GO" id="GO:0005886">
    <property type="term" value="C:plasma membrane"/>
    <property type="evidence" value="ECO:0007669"/>
    <property type="project" value="TreeGrafter"/>
</dbReference>
<dbReference type="PANTHER" id="PTHR45138:SF24">
    <property type="entry name" value="DIGUANYLATE CYCLASE DGCC-RELATED"/>
    <property type="match status" value="1"/>
</dbReference>
<dbReference type="InterPro" id="IPR029787">
    <property type="entry name" value="Nucleotide_cyclase"/>
</dbReference>
<protein>
    <recommendedName>
        <fullName evidence="1">diguanylate cyclase</fullName>
        <ecNumber evidence="1">2.7.7.65</ecNumber>
    </recommendedName>
</protein>